<evidence type="ECO:0000313" key="3">
    <source>
        <dbReference type="RefSeq" id="XP_057391078.1"/>
    </source>
</evidence>
<organism evidence="2 3">
    <name type="scientific">Balaenoptera acutorostrata</name>
    <name type="common">Common minke whale</name>
    <name type="synonym">Balaena rostrata</name>
    <dbReference type="NCBI Taxonomy" id="9767"/>
    <lineage>
        <taxon>Eukaryota</taxon>
        <taxon>Metazoa</taxon>
        <taxon>Chordata</taxon>
        <taxon>Craniata</taxon>
        <taxon>Vertebrata</taxon>
        <taxon>Euteleostomi</taxon>
        <taxon>Mammalia</taxon>
        <taxon>Eutheria</taxon>
        <taxon>Laurasiatheria</taxon>
        <taxon>Artiodactyla</taxon>
        <taxon>Whippomorpha</taxon>
        <taxon>Cetacea</taxon>
        <taxon>Mysticeti</taxon>
        <taxon>Balaenopteridae</taxon>
        <taxon>Balaenoptera</taxon>
    </lineage>
</organism>
<keyword evidence="2" id="KW-1185">Reference proteome</keyword>
<gene>
    <name evidence="3" type="primary">LOC130705788</name>
</gene>
<dbReference type="RefSeq" id="XP_057391078.1">
    <property type="nucleotide sequence ID" value="XM_057535095.1"/>
</dbReference>
<sequence length="231" mass="25223">MACSPLTCVVLYFPQVAQPMCPALGQVDGIVGTSNSPPPWTRKQIKRRSLHTFSSPYRCPACVAQFPCPPLPRRWHSLLRPHTLLAPARWEAQCPTPAGGPSRRPLLGDAATRLVQPPRVLSQEPQSAAFPRPTSTSWASQSPRRPPPEVAQPAHRGAPALPRTCQYMCCRSEHWPRLLNAPPYMFSLSSEHRQKVAEDVPGGTVVKNMPANAGDTGSIPGPGRSHMPRSN</sequence>
<feature type="region of interest" description="Disordered" evidence="1">
    <location>
        <begin position="203"/>
        <end position="231"/>
    </location>
</feature>
<evidence type="ECO:0000313" key="2">
    <source>
        <dbReference type="Proteomes" id="UP001652580"/>
    </source>
</evidence>
<accession>A0ABM3SML2</accession>
<feature type="compositionally biased region" description="Polar residues" evidence="1">
    <location>
        <begin position="133"/>
        <end position="143"/>
    </location>
</feature>
<reference evidence="3" key="1">
    <citation type="submission" date="2025-08" db="UniProtKB">
        <authorList>
            <consortium name="RefSeq"/>
        </authorList>
    </citation>
    <scope>IDENTIFICATION</scope>
</reference>
<protein>
    <submittedName>
        <fullName evidence="3">Uncharacterized protein LOC130705788</fullName>
    </submittedName>
</protein>
<dbReference type="GeneID" id="130705788"/>
<feature type="region of interest" description="Disordered" evidence="1">
    <location>
        <begin position="117"/>
        <end position="157"/>
    </location>
</feature>
<evidence type="ECO:0000256" key="1">
    <source>
        <dbReference type="SAM" id="MobiDB-lite"/>
    </source>
</evidence>
<name>A0ABM3SML2_BALAC</name>
<dbReference type="Proteomes" id="UP001652580">
    <property type="component" value="Chromosome 19"/>
</dbReference>
<proteinExistence type="predicted"/>